<evidence type="ECO:0000313" key="2">
    <source>
        <dbReference type="EMBL" id="OCT83850.1"/>
    </source>
</evidence>
<feature type="region of interest" description="Disordered" evidence="1">
    <location>
        <begin position="1"/>
        <end position="54"/>
    </location>
</feature>
<reference evidence="3" key="1">
    <citation type="journal article" date="2016" name="Nature">
        <title>Genome evolution in the allotetraploid frog Xenopus laevis.</title>
        <authorList>
            <person name="Session A.M."/>
            <person name="Uno Y."/>
            <person name="Kwon T."/>
            <person name="Chapman J.A."/>
            <person name="Toyoda A."/>
            <person name="Takahashi S."/>
            <person name="Fukui A."/>
            <person name="Hikosaka A."/>
            <person name="Suzuki A."/>
            <person name="Kondo M."/>
            <person name="van Heeringen S.J."/>
            <person name="Quigley I."/>
            <person name="Heinz S."/>
            <person name="Ogino H."/>
            <person name="Ochi H."/>
            <person name="Hellsten U."/>
            <person name="Lyons J.B."/>
            <person name="Simakov O."/>
            <person name="Putnam N."/>
            <person name="Stites J."/>
            <person name="Kuroki Y."/>
            <person name="Tanaka T."/>
            <person name="Michiue T."/>
            <person name="Watanabe M."/>
            <person name="Bogdanovic O."/>
            <person name="Lister R."/>
            <person name="Georgiou G."/>
            <person name="Paranjpe S.S."/>
            <person name="van Kruijsbergen I."/>
            <person name="Shu S."/>
            <person name="Carlson J."/>
            <person name="Kinoshita T."/>
            <person name="Ohta Y."/>
            <person name="Mawaribuchi S."/>
            <person name="Jenkins J."/>
            <person name="Grimwood J."/>
            <person name="Schmutz J."/>
            <person name="Mitros T."/>
            <person name="Mozaffari S.V."/>
            <person name="Suzuki Y."/>
            <person name="Haramoto Y."/>
            <person name="Yamamoto T.S."/>
            <person name="Takagi C."/>
            <person name="Heald R."/>
            <person name="Miller K."/>
            <person name="Haudenschild C."/>
            <person name="Kitzman J."/>
            <person name="Nakayama T."/>
            <person name="Izutsu Y."/>
            <person name="Robert J."/>
            <person name="Fortriede J."/>
            <person name="Burns K."/>
            <person name="Lotay V."/>
            <person name="Karimi K."/>
            <person name="Yasuoka Y."/>
            <person name="Dichmann D.S."/>
            <person name="Flajnik M.F."/>
            <person name="Houston D.W."/>
            <person name="Shendure J."/>
            <person name="DuPasquier L."/>
            <person name="Vize P.D."/>
            <person name="Zorn A.M."/>
            <person name="Ito M."/>
            <person name="Marcotte E.M."/>
            <person name="Wallingford J.B."/>
            <person name="Ito Y."/>
            <person name="Asashima M."/>
            <person name="Ueno N."/>
            <person name="Matsuda Y."/>
            <person name="Veenstra G.J."/>
            <person name="Fujiyama A."/>
            <person name="Harland R.M."/>
            <person name="Taira M."/>
            <person name="Rokhsar D.S."/>
        </authorList>
    </citation>
    <scope>NUCLEOTIDE SEQUENCE [LARGE SCALE GENOMIC DNA]</scope>
    <source>
        <strain evidence="3">J</strain>
    </source>
</reference>
<dbReference type="AlphaFoldDB" id="A0A974D458"/>
<sequence>MESLEAEIVRRSPHSMRSTPRARKGNPLPLEVEMSAGRREKNRPQSNSRAGKEITLRPLVQPALVIPAKKLMISRLTTMNIKECYQADALLDCTFPQ</sequence>
<gene>
    <name evidence="2" type="ORF">XELAEV_18021989mg</name>
</gene>
<proteinExistence type="predicted"/>
<name>A0A974D458_XENLA</name>
<dbReference type="EMBL" id="CM004472">
    <property type="protein sequence ID" value="OCT83850.1"/>
    <property type="molecule type" value="Genomic_DNA"/>
</dbReference>
<evidence type="ECO:0000256" key="1">
    <source>
        <dbReference type="SAM" id="MobiDB-lite"/>
    </source>
</evidence>
<dbReference type="Proteomes" id="UP000694892">
    <property type="component" value="Chromosome 4L"/>
</dbReference>
<protein>
    <submittedName>
        <fullName evidence="2">Uncharacterized protein</fullName>
    </submittedName>
</protein>
<evidence type="ECO:0000313" key="3">
    <source>
        <dbReference type="Proteomes" id="UP000694892"/>
    </source>
</evidence>
<accession>A0A974D458</accession>
<organism evidence="2 3">
    <name type="scientific">Xenopus laevis</name>
    <name type="common">African clawed frog</name>
    <dbReference type="NCBI Taxonomy" id="8355"/>
    <lineage>
        <taxon>Eukaryota</taxon>
        <taxon>Metazoa</taxon>
        <taxon>Chordata</taxon>
        <taxon>Craniata</taxon>
        <taxon>Vertebrata</taxon>
        <taxon>Euteleostomi</taxon>
        <taxon>Amphibia</taxon>
        <taxon>Batrachia</taxon>
        <taxon>Anura</taxon>
        <taxon>Pipoidea</taxon>
        <taxon>Pipidae</taxon>
        <taxon>Xenopodinae</taxon>
        <taxon>Xenopus</taxon>
        <taxon>Xenopus</taxon>
    </lineage>
</organism>